<dbReference type="EMBL" id="VULR01000022">
    <property type="protein sequence ID" value="MSS44308.1"/>
    <property type="molecule type" value="Genomic_DNA"/>
</dbReference>
<evidence type="ECO:0000313" key="3">
    <source>
        <dbReference type="EMBL" id="MSS44308.1"/>
    </source>
</evidence>
<dbReference type="InterPro" id="IPR051534">
    <property type="entry name" value="CBASS_pafABC_assoc_protein"/>
</dbReference>
<dbReference type="PROSITE" id="PS52050">
    <property type="entry name" value="WYL"/>
    <property type="match status" value="1"/>
</dbReference>
<accession>A0A844FK98</accession>
<dbReference type="Pfam" id="PF13280">
    <property type="entry name" value="WYL"/>
    <property type="match status" value="1"/>
</dbReference>
<dbReference type="PANTHER" id="PTHR34580">
    <property type="match status" value="1"/>
</dbReference>
<evidence type="ECO:0000259" key="1">
    <source>
        <dbReference type="Pfam" id="PF13280"/>
    </source>
</evidence>
<proteinExistence type="predicted"/>
<dbReference type="Pfam" id="PF25583">
    <property type="entry name" value="WCX"/>
    <property type="match status" value="1"/>
</dbReference>
<dbReference type="Proteomes" id="UP000462760">
    <property type="component" value="Unassembled WGS sequence"/>
</dbReference>
<feature type="domain" description="WYL" evidence="1">
    <location>
        <begin position="156"/>
        <end position="220"/>
    </location>
</feature>
<evidence type="ECO:0000313" key="4">
    <source>
        <dbReference type="Proteomes" id="UP000462760"/>
    </source>
</evidence>
<organism evidence="3 4">
    <name type="scientific">Anaerosalibacter bizertensis</name>
    <dbReference type="NCBI Taxonomy" id="932217"/>
    <lineage>
        <taxon>Bacteria</taxon>
        <taxon>Bacillati</taxon>
        <taxon>Bacillota</taxon>
        <taxon>Tissierellia</taxon>
        <taxon>Tissierellales</taxon>
        <taxon>Sporanaerobacteraceae</taxon>
        <taxon>Anaerosalibacter</taxon>
    </lineage>
</organism>
<sequence length="330" mass="39483">MGANMIEDDSMPKVYRILKMAEILINNGSFVKSDLAEKFHVDKKTIQRDIDVLKYYFETLSENYKGTLYYDKKEKCYKLKHIYDDELTKNEILAICKILLESRALNVNEMNTIIEKLEKKVYPKEDEKLLKYIIGNEKLNYMEVKHRGDLINILWKLSYAVKKQFLINVKYRRADGSVVERTLEPVGVMFSDFYFYLIAYLKGKKKDYPAIYRVDRIVEWNITEEHFKVEYNKRFEDIEFRKRIQFMQGGNIQTIKFKFWGESLEAVLDRLPTAEILEKKDGKAIIKAEIYGRGIKMWLLSQMQFLEVMEPKEFREEMKDTIEQMLNNYI</sequence>
<protein>
    <submittedName>
        <fullName evidence="3">WYL domain-containing transcriptional regulator</fullName>
    </submittedName>
</protein>
<dbReference type="OrthoDB" id="9815009at2"/>
<feature type="domain" description="WCX" evidence="2">
    <location>
        <begin position="258"/>
        <end position="326"/>
    </location>
</feature>
<comment type="caution">
    <text evidence="3">The sequence shown here is derived from an EMBL/GenBank/DDBJ whole genome shotgun (WGS) entry which is preliminary data.</text>
</comment>
<dbReference type="AlphaFoldDB" id="A0A844FK98"/>
<evidence type="ECO:0000259" key="2">
    <source>
        <dbReference type="Pfam" id="PF25583"/>
    </source>
</evidence>
<reference evidence="3 4" key="1">
    <citation type="submission" date="2019-08" db="EMBL/GenBank/DDBJ databases">
        <title>In-depth cultivation of the pig gut microbiome towards novel bacterial diversity and tailored functional studies.</title>
        <authorList>
            <person name="Wylensek D."/>
            <person name="Hitch T.C.A."/>
            <person name="Clavel T."/>
        </authorList>
    </citation>
    <scope>NUCLEOTIDE SEQUENCE [LARGE SCALE GENOMIC DNA]</scope>
    <source>
        <strain evidence="3 4">Med78-601-WT-4W-RMD-3</strain>
    </source>
</reference>
<gene>
    <name evidence="3" type="ORF">FYJ27_11420</name>
</gene>
<dbReference type="InterPro" id="IPR057727">
    <property type="entry name" value="WCX_dom"/>
</dbReference>
<name>A0A844FK98_9FIRM</name>
<dbReference type="PANTHER" id="PTHR34580:SF1">
    <property type="entry name" value="PROTEIN PAFC"/>
    <property type="match status" value="1"/>
</dbReference>
<dbReference type="InterPro" id="IPR026881">
    <property type="entry name" value="WYL_dom"/>
</dbReference>